<dbReference type="RefSeq" id="WP_262989318.1">
    <property type="nucleotide sequence ID" value="NZ_JAOTEN010000001.1"/>
</dbReference>
<comment type="caution">
    <text evidence="1">The sequence shown here is derived from an EMBL/GenBank/DDBJ whole genome shotgun (WGS) entry which is preliminary data.</text>
</comment>
<proteinExistence type="predicted"/>
<evidence type="ECO:0000313" key="1">
    <source>
        <dbReference type="EMBL" id="MCU7613471.1"/>
    </source>
</evidence>
<keyword evidence="2" id="KW-1185">Reference proteome</keyword>
<reference evidence="2" key="1">
    <citation type="submission" date="2023-07" db="EMBL/GenBank/DDBJ databases">
        <title>Chryseobacterium sp. GMJ5 Genome sequencing and assembly.</title>
        <authorList>
            <person name="Jung Y."/>
        </authorList>
    </citation>
    <scope>NUCLEOTIDE SEQUENCE [LARGE SCALE GENOMIC DNA]</scope>
    <source>
        <strain evidence="2">GMJ5</strain>
    </source>
</reference>
<dbReference type="EMBL" id="JAOTEN010000001">
    <property type="protein sequence ID" value="MCU7613471.1"/>
    <property type="molecule type" value="Genomic_DNA"/>
</dbReference>
<accession>A0ABT2VU03</accession>
<gene>
    <name evidence="1" type="ORF">N0B16_03395</name>
</gene>
<evidence type="ECO:0000313" key="2">
    <source>
        <dbReference type="Proteomes" id="UP001208114"/>
    </source>
</evidence>
<name>A0ABT2VU03_9FLAO</name>
<organism evidence="1 2">
    <name type="scientific">Chryseobacterium gilvum</name>
    <dbReference type="NCBI Taxonomy" id="2976534"/>
    <lineage>
        <taxon>Bacteria</taxon>
        <taxon>Pseudomonadati</taxon>
        <taxon>Bacteroidota</taxon>
        <taxon>Flavobacteriia</taxon>
        <taxon>Flavobacteriales</taxon>
        <taxon>Weeksellaceae</taxon>
        <taxon>Chryseobacterium group</taxon>
        <taxon>Chryseobacterium</taxon>
    </lineage>
</organism>
<sequence>MIRCFLIRLFDFLKTTIILSYSLRNICLVFLLYSSFTFAHQTDSLDSYSGKELLEKAQIAGSYNYDNILVYGEALIKRPSDSLKAEGHYMLGNYYSKYDFDKGVSFYINAVKFAQKK</sequence>
<dbReference type="Proteomes" id="UP001208114">
    <property type="component" value="Unassembled WGS sequence"/>
</dbReference>
<protein>
    <submittedName>
        <fullName evidence="1">Uncharacterized protein</fullName>
    </submittedName>
</protein>